<evidence type="ECO:0000256" key="5">
    <source>
        <dbReference type="ARBA" id="ARBA00022670"/>
    </source>
</evidence>
<evidence type="ECO:0000256" key="1">
    <source>
        <dbReference type="ARBA" id="ARBA00001947"/>
    </source>
</evidence>
<dbReference type="GO" id="GO:0046872">
    <property type="term" value="F:metal ion binding"/>
    <property type="evidence" value="ECO:0007669"/>
    <property type="project" value="UniProtKB-KW"/>
</dbReference>
<dbReference type="AlphaFoldDB" id="A0A381SX94"/>
<dbReference type="CDD" id="cd06158">
    <property type="entry name" value="S2P-M50_like_1"/>
    <property type="match status" value="1"/>
</dbReference>
<keyword evidence="8" id="KW-0378">Hydrolase</keyword>
<feature type="transmembrane region" description="Helical" evidence="13">
    <location>
        <begin position="180"/>
        <end position="201"/>
    </location>
</feature>
<comment type="subcellular location">
    <subcellularLocation>
        <location evidence="2">Cell membrane</location>
        <topology evidence="2">Multi-pass membrane protein</topology>
    </subcellularLocation>
</comment>
<comment type="cofactor">
    <cofactor evidence="1">
        <name>Zn(2+)</name>
        <dbReference type="ChEBI" id="CHEBI:29105"/>
    </cofactor>
</comment>
<dbReference type="PANTHER" id="PTHR35864">
    <property type="entry name" value="ZINC METALLOPROTEASE MJ0611-RELATED"/>
    <property type="match status" value="1"/>
</dbReference>
<evidence type="ECO:0000256" key="7">
    <source>
        <dbReference type="ARBA" id="ARBA00022723"/>
    </source>
</evidence>
<feature type="domain" description="Peptidase M50" evidence="14">
    <location>
        <begin position="11"/>
        <end position="114"/>
    </location>
</feature>
<dbReference type="InterPro" id="IPR052348">
    <property type="entry name" value="Metallopeptidase_M50B"/>
</dbReference>
<dbReference type="GO" id="GO:0006508">
    <property type="term" value="P:proteolysis"/>
    <property type="evidence" value="ECO:0007669"/>
    <property type="project" value="UniProtKB-KW"/>
</dbReference>
<evidence type="ECO:0000256" key="13">
    <source>
        <dbReference type="SAM" id="Phobius"/>
    </source>
</evidence>
<feature type="transmembrane region" description="Helical" evidence="13">
    <location>
        <begin position="92"/>
        <end position="117"/>
    </location>
</feature>
<dbReference type="GO" id="GO:0005886">
    <property type="term" value="C:plasma membrane"/>
    <property type="evidence" value="ECO:0007669"/>
    <property type="project" value="UniProtKB-SubCell"/>
</dbReference>
<feature type="transmembrane region" description="Helical" evidence="13">
    <location>
        <begin position="137"/>
        <end position="159"/>
    </location>
</feature>
<name>A0A381SX94_9ZZZZ</name>
<feature type="transmembrane region" description="Helical" evidence="13">
    <location>
        <begin position="49"/>
        <end position="71"/>
    </location>
</feature>
<keyword evidence="12 13" id="KW-0472">Membrane</keyword>
<keyword evidence="10 13" id="KW-1133">Transmembrane helix</keyword>
<evidence type="ECO:0000256" key="4">
    <source>
        <dbReference type="ARBA" id="ARBA00022475"/>
    </source>
</evidence>
<protein>
    <recommendedName>
        <fullName evidence="14">Peptidase M50 domain-containing protein</fullName>
    </recommendedName>
</protein>
<evidence type="ECO:0000256" key="2">
    <source>
        <dbReference type="ARBA" id="ARBA00004651"/>
    </source>
</evidence>
<evidence type="ECO:0000313" key="15">
    <source>
        <dbReference type="EMBL" id="SVA08622.1"/>
    </source>
</evidence>
<dbReference type="InterPro" id="IPR044537">
    <property type="entry name" value="Rip2-like"/>
</dbReference>
<comment type="similarity">
    <text evidence="3">Belongs to the peptidase M50B family.</text>
</comment>
<sequence>MNYGDIALQIGVLLFALSFHEMAHAWAAYRLGDTTAKDEGRLTMNPIVHVDPIMTVLFPAILILVGSPVVFGAAKPVPVNTLNLRNPRRDHMWIAAAGPASNVILATITIIVLNLVWQPLRVGAAMGEAWAEPAFLFLQMSLYINLVLATFNMIPLHPLDGSWILSRFLSGNAATAYASLRPYGVFVLIFLMYTGVLWEFINPVMRFASMFLP</sequence>
<evidence type="ECO:0000256" key="12">
    <source>
        <dbReference type="ARBA" id="ARBA00023136"/>
    </source>
</evidence>
<reference evidence="15" key="1">
    <citation type="submission" date="2018-05" db="EMBL/GenBank/DDBJ databases">
        <authorList>
            <person name="Lanie J.A."/>
            <person name="Ng W.-L."/>
            <person name="Kazmierczak K.M."/>
            <person name="Andrzejewski T.M."/>
            <person name="Davidsen T.M."/>
            <person name="Wayne K.J."/>
            <person name="Tettelin H."/>
            <person name="Glass J.I."/>
            <person name="Rusch D."/>
            <person name="Podicherti R."/>
            <person name="Tsui H.-C.T."/>
            <person name="Winkler M.E."/>
        </authorList>
    </citation>
    <scope>NUCLEOTIDE SEQUENCE</scope>
</reference>
<evidence type="ECO:0000259" key="14">
    <source>
        <dbReference type="Pfam" id="PF02163"/>
    </source>
</evidence>
<feature type="domain" description="Peptidase M50" evidence="14">
    <location>
        <begin position="126"/>
        <end position="171"/>
    </location>
</feature>
<keyword evidence="11" id="KW-0482">Metalloprotease</keyword>
<evidence type="ECO:0000256" key="6">
    <source>
        <dbReference type="ARBA" id="ARBA00022692"/>
    </source>
</evidence>
<keyword evidence="7" id="KW-0479">Metal-binding</keyword>
<keyword evidence="9" id="KW-0862">Zinc</keyword>
<evidence type="ECO:0000256" key="11">
    <source>
        <dbReference type="ARBA" id="ARBA00023049"/>
    </source>
</evidence>
<dbReference type="Pfam" id="PF02163">
    <property type="entry name" value="Peptidase_M50"/>
    <property type="match status" value="2"/>
</dbReference>
<keyword evidence="4" id="KW-1003">Cell membrane</keyword>
<dbReference type="InterPro" id="IPR008915">
    <property type="entry name" value="Peptidase_M50"/>
</dbReference>
<proteinExistence type="inferred from homology"/>
<dbReference type="GO" id="GO:0008237">
    <property type="term" value="F:metallopeptidase activity"/>
    <property type="evidence" value="ECO:0007669"/>
    <property type="project" value="UniProtKB-KW"/>
</dbReference>
<organism evidence="15">
    <name type="scientific">marine metagenome</name>
    <dbReference type="NCBI Taxonomy" id="408172"/>
    <lineage>
        <taxon>unclassified sequences</taxon>
        <taxon>metagenomes</taxon>
        <taxon>ecological metagenomes</taxon>
    </lineage>
</organism>
<keyword evidence="6 13" id="KW-0812">Transmembrane</keyword>
<accession>A0A381SX94</accession>
<keyword evidence="5" id="KW-0645">Protease</keyword>
<evidence type="ECO:0000256" key="3">
    <source>
        <dbReference type="ARBA" id="ARBA00007931"/>
    </source>
</evidence>
<dbReference type="PANTHER" id="PTHR35864:SF1">
    <property type="entry name" value="ZINC METALLOPROTEASE YWHC-RELATED"/>
    <property type="match status" value="1"/>
</dbReference>
<evidence type="ECO:0000256" key="8">
    <source>
        <dbReference type="ARBA" id="ARBA00022801"/>
    </source>
</evidence>
<dbReference type="EMBL" id="UINC01003710">
    <property type="protein sequence ID" value="SVA08622.1"/>
    <property type="molecule type" value="Genomic_DNA"/>
</dbReference>
<evidence type="ECO:0000256" key="9">
    <source>
        <dbReference type="ARBA" id="ARBA00022833"/>
    </source>
</evidence>
<evidence type="ECO:0000256" key="10">
    <source>
        <dbReference type="ARBA" id="ARBA00022989"/>
    </source>
</evidence>
<gene>
    <name evidence="15" type="ORF">METZ01_LOCUS61476</name>
</gene>